<dbReference type="Gene3D" id="1.20.5.340">
    <property type="match status" value="1"/>
</dbReference>
<evidence type="ECO:0000313" key="3">
    <source>
        <dbReference type="Proteomes" id="UP001153737"/>
    </source>
</evidence>
<reference evidence="2" key="1">
    <citation type="submission" date="2022-01" db="EMBL/GenBank/DDBJ databases">
        <authorList>
            <person name="King R."/>
        </authorList>
    </citation>
    <scope>NUCLEOTIDE SEQUENCE</scope>
</reference>
<dbReference type="Proteomes" id="UP001153737">
    <property type="component" value="Chromosome 9"/>
</dbReference>
<gene>
    <name evidence="2" type="ORF">PHAECO_LOCUS12322</name>
</gene>
<sequence>MKQNYKSISASQSSRDLRSNTGDSTMVEAQIKQIIQQVFININTKLDEKFDELQSSLVSAQKRIESNTDKILEIDQRMDSMEQHIRRCNLRIYGMDNLGKNDSVHTVTEFVRNTMKIKDFTTNDIESCYKLPRNACFVKLANYKTKQSVYNAKKLLKGTKIIIREDLTPFRLKAVNAAASKYGSKNVWTIDGNIRIIIDKNIVKPSIQDFQQLIKKKSDKDE</sequence>
<reference evidence="2" key="2">
    <citation type="submission" date="2022-10" db="EMBL/GenBank/DDBJ databases">
        <authorList>
            <consortium name="ENA_rothamsted_submissions"/>
            <consortium name="culmorum"/>
            <person name="King R."/>
        </authorList>
    </citation>
    <scope>NUCLEOTIDE SEQUENCE</scope>
</reference>
<dbReference type="EMBL" id="OU896715">
    <property type="protein sequence ID" value="CAH1183943.1"/>
    <property type="molecule type" value="Genomic_DNA"/>
</dbReference>
<dbReference type="AlphaFoldDB" id="A0A9P0DRJ6"/>
<evidence type="ECO:0000313" key="2">
    <source>
        <dbReference type="EMBL" id="CAH1183943.1"/>
    </source>
</evidence>
<proteinExistence type="predicted"/>
<keyword evidence="3" id="KW-1185">Reference proteome</keyword>
<organism evidence="2 3">
    <name type="scientific">Phaedon cochleariae</name>
    <name type="common">Mustard beetle</name>
    <dbReference type="NCBI Taxonomy" id="80249"/>
    <lineage>
        <taxon>Eukaryota</taxon>
        <taxon>Metazoa</taxon>
        <taxon>Ecdysozoa</taxon>
        <taxon>Arthropoda</taxon>
        <taxon>Hexapoda</taxon>
        <taxon>Insecta</taxon>
        <taxon>Pterygota</taxon>
        <taxon>Neoptera</taxon>
        <taxon>Endopterygota</taxon>
        <taxon>Coleoptera</taxon>
        <taxon>Polyphaga</taxon>
        <taxon>Cucujiformia</taxon>
        <taxon>Chrysomeloidea</taxon>
        <taxon>Chrysomelidae</taxon>
        <taxon>Chrysomelinae</taxon>
        <taxon>Chrysomelini</taxon>
        <taxon>Phaedon</taxon>
    </lineage>
</organism>
<accession>A0A9P0DRJ6</accession>
<dbReference type="OrthoDB" id="8121249at2759"/>
<name>A0A9P0DRJ6_PHACE</name>
<evidence type="ECO:0000256" key="1">
    <source>
        <dbReference type="SAM" id="MobiDB-lite"/>
    </source>
</evidence>
<feature type="region of interest" description="Disordered" evidence="1">
    <location>
        <begin position="1"/>
        <end position="21"/>
    </location>
</feature>
<protein>
    <submittedName>
        <fullName evidence="2">Uncharacterized protein</fullName>
    </submittedName>
</protein>